<dbReference type="AlphaFoldDB" id="A0A291RWH6"/>
<name>A0A291RWH6_9NOCA</name>
<organism evidence="1 2">
    <name type="scientific">Nocardia terpenica</name>
    <dbReference type="NCBI Taxonomy" id="455432"/>
    <lineage>
        <taxon>Bacteria</taxon>
        <taxon>Bacillati</taxon>
        <taxon>Actinomycetota</taxon>
        <taxon>Actinomycetes</taxon>
        <taxon>Mycobacteriales</taxon>
        <taxon>Nocardiaceae</taxon>
        <taxon>Nocardia</taxon>
    </lineage>
</organism>
<dbReference type="EMBL" id="CP023778">
    <property type="protein sequence ID" value="ATL71629.1"/>
    <property type="molecule type" value="Genomic_DNA"/>
</dbReference>
<evidence type="ECO:0000313" key="2">
    <source>
        <dbReference type="Proteomes" id="UP000221961"/>
    </source>
</evidence>
<dbReference type="InterPro" id="IPR029063">
    <property type="entry name" value="SAM-dependent_MTases_sf"/>
</dbReference>
<dbReference type="Pfam" id="PF13489">
    <property type="entry name" value="Methyltransf_23"/>
    <property type="match status" value="1"/>
</dbReference>
<dbReference type="CDD" id="cd02440">
    <property type="entry name" value="AdoMet_MTases"/>
    <property type="match status" value="1"/>
</dbReference>
<reference evidence="1 2" key="1">
    <citation type="submission" date="2017-10" db="EMBL/GenBank/DDBJ databases">
        <title>Comparative genomics between pathogenic Norcardia.</title>
        <authorList>
            <person name="Zeng L."/>
        </authorList>
    </citation>
    <scope>NUCLEOTIDE SEQUENCE [LARGE SCALE GENOMIC DNA]</scope>
    <source>
        <strain evidence="1 2">NC_YFY_NT001</strain>
    </source>
</reference>
<dbReference type="GO" id="GO:0032259">
    <property type="term" value="P:methylation"/>
    <property type="evidence" value="ECO:0007669"/>
    <property type="project" value="UniProtKB-KW"/>
</dbReference>
<sequence length="225" mass="25029">MTLANIPDGVFPFLQMETLTTFEAMSSGNHDVLVEMGCYDGRALEVARFSGARYVGVDLNESAIEKLRARIEREDMSELATTVIDDVFRHRDWDRSVLGNRPLYVLPFNLLGTFRDPMRFLTSLSRSGGSAVVSVFSDGLEATAVRQTYYNNCGVRALQFSSIGDGGVLFVGQNAFYSRSYSQRSFHTLLADSGATVLRNRSNSVGHCATILLDSLVDRPYRNRE</sequence>
<accession>A0A291RWH6</accession>
<protein>
    <submittedName>
        <fullName evidence="1">SAM-dependent methyltransferase</fullName>
    </submittedName>
</protein>
<evidence type="ECO:0000313" key="1">
    <source>
        <dbReference type="EMBL" id="ATL71629.1"/>
    </source>
</evidence>
<dbReference type="Gene3D" id="3.40.50.150">
    <property type="entry name" value="Vaccinia Virus protein VP39"/>
    <property type="match status" value="1"/>
</dbReference>
<proteinExistence type="predicted"/>
<dbReference type="SUPFAM" id="SSF53335">
    <property type="entry name" value="S-adenosyl-L-methionine-dependent methyltransferases"/>
    <property type="match status" value="1"/>
</dbReference>
<keyword evidence="1" id="KW-0489">Methyltransferase</keyword>
<dbReference type="GO" id="GO:0008168">
    <property type="term" value="F:methyltransferase activity"/>
    <property type="evidence" value="ECO:0007669"/>
    <property type="project" value="UniProtKB-KW"/>
</dbReference>
<dbReference type="Proteomes" id="UP000221961">
    <property type="component" value="Chromosome"/>
</dbReference>
<dbReference type="KEGG" id="ntp:CRH09_08920"/>
<gene>
    <name evidence="1" type="ORF">CRH09_08920</name>
</gene>
<keyword evidence="1" id="KW-0808">Transferase</keyword>